<evidence type="ECO:0000256" key="8">
    <source>
        <dbReference type="ARBA" id="ARBA00023277"/>
    </source>
</evidence>
<dbReference type="InterPro" id="IPR017853">
    <property type="entry name" value="GH"/>
</dbReference>
<evidence type="ECO:0000256" key="3">
    <source>
        <dbReference type="ARBA" id="ARBA00008061"/>
    </source>
</evidence>
<dbReference type="SMART" id="SM00642">
    <property type="entry name" value="Aamy"/>
    <property type="match status" value="1"/>
</dbReference>
<dbReference type="Pfam" id="PF00128">
    <property type="entry name" value="Alpha-amylase"/>
    <property type="match status" value="1"/>
</dbReference>
<dbReference type="RefSeq" id="WP_019951280.1">
    <property type="nucleotide sequence ID" value="NZ_JBHLVX010000005.1"/>
</dbReference>
<evidence type="ECO:0000313" key="16">
    <source>
        <dbReference type="EMBL" id="MFC0266660.1"/>
    </source>
</evidence>
<comment type="similarity">
    <text evidence="3 14">Belongs to the glycosyl hydrolase 13 family.</text>
</comment>
<keyword evidence="7 14" id="KW-0378">Hydrolase</keyword>
<dbReference type="Pfam" id="PF02922">
    <property type="entry name" value="CBM_48"/>
    <property type="match status" value="1"/>
</dbReference>
<dbReference type="InterPro" id="IPR013783">
    <property type="entry name" value="Ig-like_fold"/>
</dbReference>
<evidence type="ECO:0000256" key="14">
    <source>
        <dbReference type="PIRNR" id="PIRNR006337"/>
    </source>
</evidence>
<comment type="pathway">
    <text evidence="2 14">Glycan biosynthesis; trehalose biosynthesis.</text>
</comment>
<evidence type="ECO:0000256" key="6">
    <source>
        <dbReference type="ARBA" id="ARBA00022490"/>
    </source>
</evidence>
<dbReference type="SUPFAM" id="SSF81296">
    <property type="entry name" value="E set domains"/>
    <property type="match status" value="1"/>
</dbReference>
<dbReference type="Proteomes" id="UP001589814">
    <property type="component" value="Unassembled WGS sequence"/>
</dbReference>
<dbReference type="Gene3D" id="2.60.40.10">
    <property type="entry name" value="Immunoglobulins"/>
    <property type="match status" value="1"/>
</dbReference>
<gene>
    <name evidence="16" type="primary">treZ</name>
    <name evidence="16" type="ORF">ACFFHW_01395</name>
</gene>
<keyword evidence="8" id="KW-0119">Carbohydrate metabolism</keyword>
<protein>
    <recommendedName>
        <fullName evidence="5 13">Malto-oligosyltrehalose trehalohydrolase</fullName>
        <shortName evidence="14">MTHase</shortName>
        <ecNumber evidence="4 13">3.2.1.141</ecNumber>
    </recommendedName>
    <alternativeName>
        <fullName evidence="11 14">4-alpha-D-((1-&gt;4)-alpha-D-glucano)trehalose trehalohydrolase</fullName>
    </alternativeName>
    <alternativeName>
        <fullName evidence="10 14">Maltooligosyl trehalose trehalohydrolase</fullName>
    </alternativeName>
</protein>
<comment type="caution">
    <text evidence="16">The sequence shown here is derived from an EMBL/GenBank/DDBJ whole genome shotgun (WGS) entry which is preliminary data.</text>
</comment>
<evidence type="ECO:0000256" key="12">
    <source>
        <dbReference type="ARBA" id="ARBA00034013"/>
    </source>
</evidence>
<comment type="catalytic activity">
    <reaction evidence="12 14">
        <text>hydrolysis of (1-&gt;4)-alpha-D-glucosidic linkage in 4-alpha-D-[(1-&gt;4)-alpha-D-glucanosyl]n trehalose to yield trehalose and (1-&gt;4)-alpha-D-glucan.</text>
        <dbReference type="EC" id="3.2.1.141"/>
    </reaction>
</comment>
<keyword evidence="9 14" id="KW-0326">Glycosidase</keyword>
<evidence type="ECO:0000256" key="11">
    <source>
        <dbReference type="ARBA" id="ARBA00033284"/>
    </source>
</evidence>
<evidence type="ECO:0000256" key="5">
    <source>
        <dbReference type="ARBA" id="ARBA00015938"/>
    </source>
</evidence>
<evidence type="ECO:0000256" key="7">
    <source>
        <dbReference type="ARBA" id="ARBA00022801"/>
    </source>
</evidence>
<evidence type="ECO:0000256" key="13">
    <source>
        <dbReference type="NCBIfam" id="TIGR02402"/>
    </source>
</evidence>
<evidence type="ECO:0000256" key="1">
    <source>
        <dbReference type="ARBA" id="ARBA00004496"/>
    </source>
</evidence>
<feature type="domain" description="Glycosyl hydrolase family 13 catalytic" evidence="15">
    <location>
        <begin position="132"/>
        <end position="461"/>
    </location>
</feature>
<evidence type="ECO:0000256" key="2">
    <source>
        <dbReference type="ARBA" id="ARBA00005199"/>
    </source>
</evidence>
<dbReference type="InterPro" id="IPR014756">
    <property type="entry name" value="Ig_E-set"/>
</dbReference>
<dbReference type="EC" id="3.2.1.141" evidence="4 13"/>
<organism evidence="16 17">
    <name type="scientific">Kushneria aurantia</name>
    <dbReference type="NCBI Taxonomy" id="504092"/>
    <lineage>
        <taxon>Bacteria</taxon>
        <taxon>Pseudomonadati</taxon>
        <taxon>Pseudomonadota</taxon>
        <taxon>Gammaproteobacteria</taxon>
        <taxon>Oceanospirillales</taxon>
        <taxon>Halomonadaceae</taxon>
        <taxon>Kushneria</taxon>
    </lineage>
</organism>
<evidence type="ECO:0000256" key="10">
    <source>
        <dbReference type="ARBA" id="ARBA00032057"/>
    </source>
</evidence>
<dbReference type="GO" id="GO:0033942">
    <property type="term" value="F:4-alpha-D-(1-&gt;4)-alpha-D-glucanotrehalose trehalohydrolase activity"/>
    <property type="evidence" value="ECO:0007669"/>
    <property type="project" value="UniProtKB-EC"/>
</dbReference>
<dbReference type="PANTHER" id="PTHR43651">
    <property type="entry name" value="1,4-ALPHA-GLUCAN-BRANCHING ENZYME"/>
    <property type="match status" value="1"/>
</dbReference>
<dbReference type="EMBL" id="JBHLVX010000005">
    <property type="protein sequence ID" value="MFC0266660.1"/>
    <property type="molecule type" value="Genomic_DNA"/>
</dbReference>
<dbReference type="InterPro" id="IPR044901">
    <property type="entry name" value="Trehalose_TreZ_E-set_sf"/>
</dbReference>
<proteinExistence type="inferred from homology"/>
<comment type="subcellular location">
    <subcellularLocation>
        <location evidence="1">Cytoplasm</location>
    </subcellularLocation>
</comment>
<evidence type="ECO:0000256" key="4">
    <source>
        <dbReference type="ARBA" id="ARBA00012268"/>
    </source>
</evidence>
<evidence type="ECO:0000313" key="17">
    <source>
        <dbReference type="Proteomes" id="UP001589814"/>
    </source>
</evidence>
<dbReference type="SUPFAM" id="SSF51445">
    <property type="entry name" value="(Trans)glycosidases"/>
    <property type="match status" value="1"/>
</dbReference>
<keyword evidence="6" id="KW-0963">Cytoplasm</keyword>
<dbReference type="InterPro" id="IPR022567">
    <property type="entry name" value="DUF3459"/>
</dbReference>
<dbReference type="PANTHER" id="PTHR43651:SF11">
    <property type="entry name" value="MALTO-OLIGOSYLTREHALOSE TREHALOHYDROLASE"/>
    <property type="match status" value="1"/>
</dbReference>
<keyword evidence="17" id="KW-1185">Reference proteome</keyword>
<accession>A0ABV6FZ40</accession>
<dbReference type="PIRSF" id="PIRSF006337">
    <property type="entry name" value="Trehalose_TreZ"/>
    <property type="match status" value="1"/>
</dbReference>
<dbReference type="InterPro" id="IPR012768">
    <property type="entry name" value="Trehalose_TreZ"/>
</dbReference>
<dbReference type="Pfam" id="PF11941">
    <property type="entry name" value="DUF3459"/>
    <property type="match status" value="1"/>
</dbReference>
<dbReference type="InterPro" id="IPR004193">
    <property type="entry name" value="Glyco_hydro_13_N"/>
</dbReference>
<evidence type="ECO:0000259" key="15">
    <source>
        <dbReference type="SMART" id="SM00642"/>
    </source>
</evidence>
<dbReference type="InterPro" id="IPR006047">
    <property type="entry name" value="GH13_cat_dom"/>
</dbReference>
<dbReference type="CDD" id="cd11325">
    <property type="entry name" value="AmyAc_GTHase"/>
    <property type="match status" value="1"/>
</dbReference>
<dbReference type="Gene3D" id="1.10.10.760">
    <property type="entry name" value="E-set domains of sugar-utilizing enzymes"/>
    <property type="match status" value="1"/>
</dbReference>
<reference evidence="16 17" key="1">
    <citation type="submission" date="2024-09" db="EMBL/GenBank/DDBJ databases">
        <authorList>
            <person name="Sun Q."/>
            <person name="Mori K."/>
        </authorList>
    </citation>
    <scope>NUCLEOTIDE SEQUENCE [LARGE SCALE GENOMIC DNA]</scope>
    <source>
        <strain evidence="16 17">CCM 7415</strain>
    </source>
</reference>
<evidence type="ECO:0000256" key="9">
    <source>
        <dbReference type="ARBA" id="ARBA00023295"/>
    </source>
</evidence>
<dbReference type="CDD" id="cd02853">
    <property type="entry name" value="E_set_MTHase_like_N"/>
    <property type="match status" value="1"/>
</dbReference>
<name>A0ABV6FZ40_9GAMM</name>
<sequence length="599" mass="66943">MSATSASSANGEDFHHPCRFGAAAVDDDRTRFTLWAPSAGHVAVEIERTAGSDPERLEMQRDDSGVYSLEVACTPGTRYRYRIDDELSVPDPAARAQYGDVDGPSLVVDPAAYRWQNAHWRGRPWHECVILEVHVGVAGGFEALAERLAEWSALGITAIELMPLNEFPGARNWGYDGVLPYAVEASYGAPEALKALIDRAHGLGMMVFLDVVYNHFGPDGNYLPHYAADFFTGERTPWGDEIDFERREVRDFFIDNALMWLLEYRFDGLRFDAVHAINNDDFLREMSDTLRRSTAPDRHVHLMLENERNSASLLQTHYRAQWNDDFHNVMHALLTGESEGYYADYSKHTTDKLASSLLAGFIFQGQPDRRGQRRGEPSGHLPTTAFINFLQNHDQVGNRPMGDRLITLIDDERLEAATALLLLCPTVPMLFMGEEWGEKRPFLFFTDHRDELAEAVREGRRGEFADFAAFSDEASRDAIPDPNAASTFERSVPRAHLEDDPEAAMWNARYMTLLDLRHAEIIPRLPGTAAMGAVPLGEGAVLAHWRMGDGTVLAIGVNFGRQGVAIEVPDGQRLYELGESDNADVLVPGAVRVWLSSHL</sequence>
<dbReference type="Gene3D" id="3.20.20.80">
    <property type="entry name" value="Glycosidases"/>
    <property type="match status" value="1"/>
</dbReference>
<dbReference type="NCBIfam" id="TIGR02402">
    <property type="entry name" value="trehalose_TreZ"/>
    <property type="match status" value="1"/>
</dbReference>